<evidence type="ECO:0000313" key="7">
    <source>
        <dbReference type="EMBL" id="MBR7827265.1"/>
    </source>
</evidence>
<keyword evidence="8" id="KW-1185">Reference proteome</keyword>
<feature type="domain" description="PNPLA" evidence="6">
    <location>
        <begin position="21"/>
        <end position="234"/>
    </location>
</feature>
<evidence type="ECO:0000256" key="1">
    <source>
        <dbReference type="ARBA" id="ARBA00022801"/>
    </source>
</evidence>
<dbReference type="Pfam" id="PF01734">
    <property type="entry name" value="Patatin"/>
    <property type="match status" value="1"/>
</dbReference>
<proteinExistence type="predicted"/>
<comment type="caution">
    <text evidence="7">The sequence shown here is derived from an EMBL/GenBank/DDBJ whole genome shotgun (WGS) entry which is preliminary data.</text>
</comment>
<dbReference type="InterPro" id="IPR002641">
    <property type="entry name" value="PNPLA_dom"/>
</dbReference>
<dbReference type="Proteomes" id="UP000676325">
    <property type="component" value="Unassembled WGS sequence"/>
</dbReference>
<feature type="short sequence motif" description="GXGXXG" evidence="4">
    <location>
        <begin position="25"/>
        <end position="30"/>
    </location>
</feature>
<reference evidence="7" key="1">
    <citation type="submission" date="2021-04" db="EMBL/GenBank/DDBJ databases">
        <title>Genome based classification of Actinospica acidithermotolerans sp. nov., an actinobacterium isolated from an Indonesian hot spring.</title>
        <authorList>
            <person name="Kusuma A.B."/>
            <person name="Putra K.E."/>
            <person name="Nafisah S."/>
            <person name="Loh J."/>
            <person name="Nouioui I."/>
            <person name="Goodfellow M."/>
        </authorList>
    </citation>
    <scope>NUCLEOTIDE SEQUENCE</scope>
    <source>
        <strain evidence="7">MGRD01-02</strain>
    </source>
</reference>
<feature type="active site" description="Nucleophile" evidence="4">
    <location>
        <position position="59"/>
    </location>
</feature>
<keyword evidence="2 4" id="KW-0442">Lipid degradation</keyword>
<dbReference type="PANTHER" id="PTHR14226:SF57">
    <property type="entry name" value="BLR7027 PROTEIN"/>
    <property type="match status" value="1"/>
</dbReference>
<dbReference type="RefSeq" id="WP_212518412.1">
    <property type="nucleotide sequence ID" value="NZ_JAGSOH010000031.1"/>
</dbReference>
<dbReference type="GO" id="GO:0016787">
    <property type="term" value="F:hydrolase activity"/>
    <property type="evidence" value="ECO:0007669"/>
    <property type="project" value="UniProtKB-UniRule"/>
</dbReference>
<organism evidence="7 8">
    <name type="scientific">Actinospica acidithermotolerans</name>
    <dbReference type="NCBI Taxonomy" id="2828514"/>
    <lineage>
        <taxon>Bacteria</taxon>
        <taxon>Bacillati</taxon>
        <taxon>Actinomycetota</taxon>
        <taxon>Actinomycetes</taxon>
        <taxon>Catenulisporales</taxon>
        <taxon>Actinospicaceae</taxon>
        <taxon>Actinospica</taxon>
    </lineage>
</organism>
<feature type="transmembrane region" description="Helical" evidence="5">
    <location>
        <begin position="53"/>
        <end position="72"/>
    </location>
</feature>
<sequence>MNVLENVRARGVHPPAVRRGLVLGGGGTLGAAWMIGALRAIEQRSGLDLRDAQLIVGTSAGSILAALLGAGASAEDLWRHQRGEPVELGPLAGHIFDYDMAAGGAAPPMPIPGLLGSPRLIARSVRHPRRYPGTAVLSAFMPPGRGSLGDIGQMVEDVIPSGTWSPHPGIRIVAMDYDSGERVVFGRAGSPPIGLAEAVVASCSIPGWFPPARLGERRFVDGGTVSTTNLDVVGADELPAGRALDEVYVLAPSAARGYDKPSGVLGRLERSFRHLVTRQMLHEVIQIRREGTRVHVLCPGPEDLEVIGANLMDPSRRVEVLDTAMRTVTASLAADHELQPEVDPAPRR</sequence>
<evidence type="ECO:0000256" key="3">
    <source>
        <dbReference type="ARBA" id="ARBA00023098"/>
    </source>
</evidence>
<dbReference type="InterPro" id="IPR016035">
    <property type="entry name" value="Acyl_Trfase/lysoPLipase"/>
</dbReference>
<evidence type="ECO:0000259" key="6">
    <source>
        <dbReference type="PROSITE" id="PS51635"/>
    </source>
</evidence>
<feature type="transmembrane region" description="Helical" evidence="5">
    <location>
        <begin position="21"/>
        <end position="41"/>
    </location>
</feature>
<dbReference type="GO" id="GO:0016042">
    <property type="term" value="P:lipid catabolic process"/>
    <property type="evidence" value="ECO:0007669"/>
    <property type="project" value="UniProtKB-UniRule"/>
</dbReference>
<protein>
    <submittedName>
        <fullName evidence="7">Patatin-like phospholipase family protein</fullName>
    </submittedName>
</protein>
<keyword evidence="1 4" id="KW-0378">Hydrolase</keyword>
<keyword evidence="3 4" id="KW-0443">Lipid metabolism</keyword>
<dbReference type="EMBL" id="JAGSOH010000031">
    <property type="protein sequence ID" value="MBR7827265.1"/>
    <property type="molecule type" value="Genomic_DNA"/>
</dbReference>
<keyword evidence="5" id="KW-0472">Membrane</keyword>
<evidence type="ECO:0000256" key="2">
    <source>
        <dbReference type="ARBA" id="ARBA00022963"/>
    </source>
</evidence>
<keyword evidence="5" id="KW-0812">Transmembrane</keyword>
<evidence type="ECO:0000256" key="5">
    <source>
        <dbReference type="SAM" id="Phobius"/>
    </source>
</evidence>
<dbReference type="InterPro" id="IPR050301">
    <property type="entry name" value="NTE"/>
</dbReference>
<dbReference type="AlphaFoldDB" id="A0A941IGC2"/>
<feature type="short sequence motif" description="DGA/G" evidence="4">
    <location>
        <begin position="221"/>
        <end position="223"/>
    </location>
</feature>
<keyword evidence="5" id="KW-1133">Transmembrane helix</keyword>
<dbReference type="PROSITE" id="PS51635">
    <property type="entry name" value="PNPLA"/>
    <property type="match status" value="1"/>
</dbReference>
<gene>
    <name evidence="7" type="ORF">KDK95_13190</name>
</gene>
<dbReference type="Gene3D" id="3.40.1090.10">
    <property type="entry name" value="Cytosolic phospholipase A2 catalytic domain"/>
    <property type="match status" value="2"/>
</dbReference>
<feature type="active site" description="Proton acceptor" evidence="4">
    <location>
        <position position="221"/>
    </location>
</feature>
<evidence type="ECO:0000256" key="4">
    <source>
        <dbReference type="PROSITE-ProRule" id="PRU01161"/>
    </source>
</evidence>
<evidence type="ECO:0000313" key="8">
    <source>
        <dbReference type="Proteomes" id="UP000676325"/>
    </source>
</evidence>
<accession>A0A941IGC2</accession>
<dbReference type="PANTHER" id="PTHR14226">
    <property type="entry name" value="NEUROPATHY TARGET ESTERASE/SWISS CHEESE D.MELANOGASTER"/>
    <property type="match status" value="1"/>
</dbReference>
<dbReference type="SUPFAM" id="SSF52151">
    <property type="entry name" value="FabD/lysophospholipase-like"/>
    <property type="match status" value="1"/>
</dbReference>
<feature type="short sequence motif" description="GXSXG" evidence="4">
    <location>
        <begin position="57"/>
        <end position="61"/>
    </location>
</feature>
<name>A0A941IGC2_9ACTN</name>